<dbReference type="PANTHER" id="PTHR20857:SF22">
    <property type="entry name" value="THIAZOLE TAUTOMERASE"/>
    <property type="match status" value="1"/>
</dbReference>
<evidence type="ECO:0000256" key="1">
    <source>
        <dbReference type="ARBA" id="ARBA00004948"/>
    </source>
</evidence>
<dbReference type="AlphaFoldDB" id="A0A2L1U616"/>
<dbReference type="InterPro" id="IPR022998">
    <property type="entry name" value="ThiamineP_synth_TenI"/>
</dbReference>
<organism evidence="4 6">
    <name type="scientific">Paenibacillus larvae subsp. larvae</name>
    <dbReference type="NCBI Taxonomy" id="147375"/>
    <lineage>
        <taxon>Bacteria</taxon>
        <taxon>Bacillati</taxon>
        <taxon>Bacillota</taxon>
        <taxon>Bacilli</taxon>
        <taxon>Bacillales</taxon>
        <taxon>Paenibacillaceae</taxon>
        <taxon>Paenibacillus</taxon>
    </lineage>
</organism>
<dbReference type="STRING" id="147375.BXP28_14710"/>
<dbReference type="GO" id="GO:0009228">
    <property type="term" value="P:thiamine biosynthetic process"/>
    <property type="evidence" value="ECO:0007669"/>
    <property type="project" value="UniProtKB-KW"/>
</dbReference>
<dbReference type="PANTHER" id="PTHR20857">
    <property type="entry name" value="THIAMINE-PHOSPHATE PYROPHOSPHORYLASE"/>
    <property type="match status" value="1"/>
</dbReference>
<dbReference type="Proteomes" id="UP000464330">
    <property type="component" value="Chromosome"/>
</dbReference>
<proteinExistence type="predicted"/>
<evidence type="ECO:0000313" key="5">
    <source>
        <dbReference type="EMBL" id="QHZ53588.1"/>
    </source>
</evidence>
<dbReference type="EMBL" id="CP019655">
    <property type="protein sequence ID" value="AVF28363.1"/>
    <property type="molecule type" value="Genomic_DNA"/>
</dbReference>
<dbReference type="InterPro" id="IPR013785">
    <property type="entry name" value="Aldolase_TIM"/>
</dbReference>
<dbReference type="GO" id="GO:0005737">
    <property type="term" value="C:cytoplasm"/>
    <property type="evidence" value="ECO:0007669"/>
    <property type="project" value="TreeGrafter"/>
</dbReference>
<evidence type="ECO:0000256" key="2">
    <source>
        <dbReference type="ARBA" id="ARBA00022977"/>
    </source>
</evidence>
<dbReference type="GO" id="GO:0004789">
    <property type="term" value="F:thiamine-phosphate diphosphorylase activity"/>
    <property type="evidence" value="ECO:0007669"/>
    <property type="project" value="TreeGrafter"/>
</dbReference>
<reference evidence="6" key="1">
    <citation type="submission" date="2017-02" db="EMBL/GenBank/DDBJ databases">
        <title>Delineation of Paenibacillus larvae strains originating from foulbrood outbreaks.</title>
        <authorList>
            <person name="Beims H."/>
            <person name="Bunk B."/>
            <person name="Sproeer C."/>
            <person name="Mohr K.I."/>
            <person name="Pradella S."/>
            <person name="Guenther G."/>
            <person name="Rohde M."/>
            <person name="von der Ohe W."/>
            <person name="Steinert M."/>
        </authorList>
    </citation>
    <scope>NUCLEOTIDE SEQUENCE [LARGE SCALE GENOMIC DNA]</scope>
    <source>
        <strain evidence="6">Eric_III</strain>
    </source>
</reference>
<dbReference type="SUPFAM" id="SSF51391">
    <property type="entry name" value="Thiamin phosphate synthase"/>
    <property type="match status" value="1"/>
</dbReference>
<evidence type="ECO:0000259" key="3">
    <source>
        <dbReference type="Pfam" id="PF02581"/>
    </source>
</evidence>
<name>A0A2L1U616_9BACL</name>
<keyword evidence="2" id="KW-0784">Thiamine biosynthesis</keyword>
<dbReference type="GeneID" id="64220611"/>
<protein>
    <submittedName>
        <fullName evidence="4">Regulatory protein TenI</fullName>
    </submittedName>
</protein>
<dbReference type="RefSeq" id="WP_024093198.1">
    <property type="nucleotide sequence ID" value="NZ_CP019655.1"/>
</dbReference>
<dbReference type="Gene3D" id="3.20.20.70">
    <property type="entry name" value="Aldolase class I"/>
    <property type="match status" value="1"/>
</dbReference>
<sequence length="210" mass="22278">MRNIVEFHLITTGKQSVSRLIGIAEQVHSYVTAIHVREKKKSAAELIEIASSLLERGVPASKIYINDRLDVACSLNLGGCQLASHSVTAALARNVCPGLRLGCSVHALEEAKAREADGADYILFGHLYPTACKPGIPPAGIPSLRQLCSRLSIPVLAIGGIIPGNVSEVLEAGAAGFAVMSGVWEAAEPLDAVHEYRKAVERGMRNVCTS</sequence>
<accession>A0A2L1U616</accession>
<accession>A0A8B6WW98</accession>
<comment type="pathway">
    <text evidence="1">Cofactor biosynthesis; thiamine diphosphate biosynthesis.</text>
</comment>
<dbReference type="EMBL" id="CP019717">
    <property type="protein sequence ID" value="QHZ53588.1"/>
    <property type="molecule type" value="Genomic_DNA"/>
</dbReference>
<evidence type="ECO:0000313" key="4">
    <source>
        <dbReference type="EMBL" id="AVF28363.1"/>
    </source>
</evidence>
<dbReference type="InterPro" id="IPR036206">
    <property type="entry name" value="ThiamineP_synth_sf"/>
</dbReference>
<accession>A0A6C0QZ52</accession>
<gene>
    <name evidence="4" type="primary">tenI_2</name>
    <name evidence="4" type="ORF">ERICIII_04299</name>
    <name evidence="5" type="ORF">ERICV_04544</name>
</gene>
<dbReference type="Proteomes" id="UP000239833">
    <property type="component" value="Chromosome"/>
</dbReference>
<dbReference type="Pfam" id="PF02581">
    <property type="entry name" value="TMP-TENI"/>
    <property type="match status" value="1"/>
</dbReference>
<reference evidence="4 7" key="2">
    <citation type="journal article" date="2020" name="Int. J. Med. Microbiol.">
        <title>Discovery of Paenibacillus larvae ERIC V: Phenotypic and genomic comparison to genotypes ERIC I-IV reveal different inventories of virulence factors which correlate with epidemiological prevalences of American Foulbrood.</title>
        <authorList>
            <person name="Beims H."/>
            <person name="Bunk B."/>
            <person name="Erler S."/>
            <person name="Mohr K.I."/>
            <person name="Sproer C."/>
            <person name="Pradella S."/>
            <person name="Gunther G."/>
            <person name="Rohde M."/>
            <person name="von der Ohe W."/>
            <person name="Steinert M."/>
        </authorList>
    </citation>
    <scope>NUCLEOTIDE SEQUENCE</scope>
    <source>
        <strain evidence="4">Eric_III</strain>
        <strain evidence="5">Eric_V</strain>
    </source>
</reference>
<evidence type="ECO:0000313" key="7">
    <source>
        <dbReference type="Proteomes" id="UP000464330"/>
    </source>
</evidence>
<feature type="domain" description="Thiamine phosphate synthase/TenI" evidence="3">
    <location>
        <begin position="9"/>
        <end position="183"/>
    </location>
</feature>
<evidence type="ECO:0000313" key="6">
    <source>
        <dbReference type="Proteomes" id="UP000239833"/>
    </source>
</evidence>
<dbReference type="CDD" id="cd00564">
    <property type="entry name" value="TMP_TenI"/>
    <property type="match status" value="1"/>
</dbReference>